<proteinExistence type="predicted"/>
<accession>D7BGY6</accession>
<evidence type="ECO:0000259" key="2">
    <source>
        <dbReference type="Pfam" id="PF12804"/>
    </source>
</evidence>
<dbReference type="AlphaFoldDB" id="D7BGY6"/>
<dbReference type="EMBL" id="CP002042">
    <property type="protein sequence ID" value="ADH62140.1"/>
    <property type="molecule type" value="Genomic_DNA"/>
</dbReference>
<dbReference type="SUPFAM" id="SSF53448">
    <property type="entry name" value="Nucleotide-diphospho-sugar transferases"/>
    <property type="match status" value="1"/>
</dbReference>
<dbReference type="PANTHER" id="PTHR19136">
    <property type="entry name" value="MOLYBDENUM COFACTOR GUANYLYLTRANSFERASE"/>
    <property type="match status" value="1"/>
</dbReference>
<dbReference type="Proteomes" id="UP000001916">
    <property type="component" value="Chromosome"/>
</dbReference>
<dbReference type="InterPro" id="IPR025877">
    <property type="entry name" value="MobA-like_NTP_Trfase"/>
</dbReference>
<dbReference type="Pfam" id="PF12804">
    <property type="entry name" value="NTP_transf_3"/>
    <property type="match status" value="1"/>
</dbReference>
<keyword evidence="4" id="KW-1185">Reference proteome</keyword>
<dbReference type="KEGG" id="msv:Mesil_0196"/>
<sequence>MLAGGKAEDPLAKRFAVPAKTLVPYRGRPLVEYTLEPLAQAGLGLIYVGPQVRLSPQPRVFLPDQGGMLENLEAALPEARGEKVLVSTGDMPFLTAPAVQYVLEHAPSAGLVYCAVPKEAIEERFPKMRRTYARLKEGFFTGGNLILLDKALFATALPLAKKAVALRKNPLALAQMIGLGTVVKFILGSLTIGDLEQRVSRILGVPARALIVPYAEVGVDLDKEEDLVWLE</sequence>
<organism evidence="3 4">
    <name type="scientific">Allomeiothermus silvanus (strain ATCC 700542 / DSM 9946 / NBRC 106475 / NCIMB 13440 / VI-R2)</name>
    <name type="common">Thermus silvanus</name>
    <dbReference type="NCBI Taxonomy" id="526227"/>
    <lineage>
        <taxon>Bacteria</taxon>
        <taxon>Thermotogati</taxon>
        <taxon>Deinococcota</taxon>
        <taxon>Deinococci</taxon>
        <taxon>Thermales</taxon>
        <taxon>Thermaceae</taxon>
        <taxon>Allomeiothermus</taxon>
    </lineage>
</organism>
<dbReference type="GO" id="GO:0016779">
    <property type="term" value="F:nucleotidyltransferase activity"/>
    <property type="evidence" value="ECO:0007669"/>
    <property type="project" value="TreeGrafter"/>
</dbReference>
<evidence type="ECO:0000313" key="4">
    <source>
        <dbReference type="Proteomes" id="UP000001916"/>
    </source>
</evidence>
<evidence type="ECO:0000256" key="1">
    <source>
        <dbReference type="ARBA" id="ARBA00022679"/>
    </source>
</evidence>
<evidence type="ECO:0000313" key="3">
    <source>
        <dbReference type="EMBL" id="ADH62140.1"/>
    </source>
</evidence>
<dbReference type="HOGENOM" id="CLU_071013_1_0_0"/>
<keyword evidence="1" id="KW-0808">Transferase</keyword>
<reference evidence="3 4" key="1">
    <citation type="journal article" date="2010" name="Stand. Genomic Sci.">
        <title>Complete genome sequence of Meiothermus silvanus type strain (VI-R2).</title>
        <authorList>
            <person name="Sikorski J."/>
            <person name="Tindall B.J."/>
            <person name="Lowry S."/>
            <person name="Lucas S."/>
            <person name="Nolan M."/>
            <person name="Copeland A."/>
            <person name="Glavina Del Rio T."/>
            <person name="Tice H."/>
            <person name="Cheng J.F."/>
            <person name="Han C."/>
            <person name="Pitluck S."/>
            <person name="Liolios K."/>
            <person name="Ivanova N."/>
            <person name="Mavromatis K."/>
            <person name="Mikhailova N."/>
            <person name="Pati A."/>
            <person name="Goodwin L."/>
            <person name="Chen A."/>
            <person name="Palaniappan K."/>
            <person name="Land M."/>
            <person name="Hauser L."/>
            <person name="Chang Y.J."/>
            <person name="Jeffries C.D."/>
            <person name="Rohde M."/>
            <person name="Goker M."/>
            <person name="Woyke T."/>
            <person name="Bristow J."/>
            <person name="Eisen J.A."/>
            <person name="Markowitz V."/>
            <person name="Hugenholtz P."/>
            <person name="Kyrpides N.C."/>
            <person name="Klenk H.P."/>
            <person name="Lapidus A."/>
        </authorList>
    </citation>
    <scope>NUCLEOTIDE SEQUENCE [LARGE SCALE GENOMIC DNA]</scope>
    <source>
        <strain evidence="4">ATCC 700542 / DSM 9946 / VI-R2</strain>
    </source>
</reference>
<gene>
    <name evidence="3" type="ordered locus">Mesil_0196</name>
</gene>
<dbReference type="eggNOG" id="COG0746">
    <property type="taxonomic scope" value="Bacteria"/>
</dbReference>
<dbReference type="InterPro" id="IPR029044">
    <property type="entry name" value="Nucleotide-diphossugar_trans"/>
</dbReference>
<dbReference type="STRING" id="526227.Mesil_0196"/>
<dbReference type="PANTHER" id="PTHR19136:SF81">
    <property type="entry name" value="MOLYBDENUM COFACTOR GUANYLYLTRANSFERASE"/>
    <property type="match status" value="1"/>
</dbReference>
<name>D7BGY6_ALLS1</name>
<dbReference type="Gene3D" id="3.90.550.10">
    <property type="entry name" value="Spore Coat Polysaccharide Biosynthesis Protein SpsA, Chain A"/>
    <property type="match status" value="1"/>
</dbReference>
<feature type="domain" description="MobA-like NTP transferase" evidence="2">
    <location>
        <begin position="2"/>
        <end position="119"/>
    </location>
</feature>
<protein>
    <recommendedName>
        <fullName evidence="2">MobA-like NTP transferase domain-containing protein</fullName>
    </recommendedName>
</protein>